<organism evidence="1 2">
    <name type="scientific">Rahnella woolbedingensis</name>
    <dbReference type="NCBI Taxonomy" id="1510574"/>
    <lineage>
        <taxon>Bacteria</taxon>
        <taxon>Pseudomonadati</taxon>
        <taxon>Pseudomonadota</taxon>
        <taxon>Gammaproteobacteria</taxon>
        <taxon>Enterobacterales</taxon>
        <taxon>Yersiniaceae</taxon>
        <taxon>Rahnella</taxon>
    </lineage>
</organism>
<protein>
    <recommendedName>
        <fullName evidence="3">SH3 domain-containing protein</fullName>
    </recommendedName>
</protein>
<comment type="caution">
    <text evidence="1">The sequence shown here is derived from an EMBL/GenBank/DDBJ whole genome shotgun (WGS) entry which is preliminary data.</text>
</comment>
<name>A0A419N338_9GAMM</name>
<evidence type="ECO:0000313" key="2">
    <source>
        <dbReference type="Proteomes" id="UP000284908"/>
    </source>
</evidence>
<evidence type="ECO:0000313" key="1">
    <source>
        <dbReference type="EMBL" id="RJT37373.1"/>
    </source>
</evidence>
<accession>A0A419N338</accession>
<dbReference type="RefSeq" id="WP_120134846.1">
    <property type="nucleotide sequence ID" value="NZ_RAHH01000035.1"/>
</dbReference>
<dbReference type="EMBL" id="RAHH01000035">
    <property type="protein sequence ID" value="RJT37373.1"/>
    <property type="molecule type" value="Genomic_DNA"/>
</dbReference>
<dbReference type="Proteomes" id="UP000284908">
    <property type="component" value="Unassembled WGS sequence"/>
</dbReference>
<proteinExistence type="predicted"/>
<dbReference type="OrthoDB" id="7033366at2"/>
<gene>
    <name evidence="1" type="ORF">D6C13_22165</name>
</gene>
<dbReference type="AlphaFoldDB" id="A0A419N338"/>
<keyword evidence="2" id="KW-1185">Reference proteome</keyword>
<sequence>MISLNKIIIAILTLSYVGVSYADEIIKSSNGNSVIFSQEIKSENHEPNSWGRVTFLQNNKPSIISQKDRYYTEDGTSKTSPSGNYLVMNSVSGGYIEQPDGTKKYSDRAYCSVVDMKNGCVVSDWDGEACGYSWKVDQDVLSASEDKAADSFDFLSMKPLINKVTDSLSSLSAYEINNLLRCDVPNKTNINRYQSLLKENPLAKSSISVGLVDYLNGLETTISLNNKTYLYSDSSERSKTKSYLISGDIVKVIQKSVDKQWVNVGYVNQKGVPLITWIKNSDLKS</sequence>
<reference evidence="1 2" key="1">
    <citation type="submission" date="2018-09" db="EMBL/GenBank/DDBJ databases">
        <authorList>
            <person name="Le Fleche-Mateos A."/>
        </authorList>
    </citation>
    <scope>NUCLEOTIDE SEQUENCE [LARGE SCALE GENOMIC DNA]</scope>
    <source>
        <strain evidence="1 2">DSM 27399</strain>
    </source>
</reference>
<evidence type="ECO:0008006" key="3">
    <source>
        <dbReference type="Google" id="ProtNLM"/>
    </source>
</evidence>